<dbReference type="EMBL" id="CM047589">
    <property type="protein sequence ID" value="KAI9919931.1"/>
    <property type="molecule type" value="Genomic_DNA"/>
</dbReference>
<organism evidence="1 2">
    <name type="scientific">Peronosclerospora sorghi</name>
    <dbReference type="NCBI Taxonomy" id="230839"/>
    <lineage>
        <taxon>Eukaryota</taxon>
        <taxon>Sar</taxon>
        <taxon>Stramenopiles</taxon>
        <taxon>Oomycota</taxon>
        <taxon>Peronosporomycetes</taxon>
        <taxon>Peronosporales</taxon>
        <taxon>Peronosporaceae</taxon>
        <taxon>Peronosclerospora</taxon>
    </lineage>
</organism>
<evidence type="ECO:0000313" key="2">
    <source>
        <dbReference type="Proteomes" id="UP001163321"/>
    </source>
</evidence>
<sequence>MLLLLSSLLVLLVLVSDVSTACTSWSSRYKKHLTGVCVCNVTHCDTLSKRHGHLLPGQVGVYTTSKSGHRFTYHVVTVTPTPVAKPTLRVNHATTYQTILGFGGTFTDATAINVDKLTDTLQDTVLMQYFSTHGLEYSIGRVPIASTDFSTRVYSYNDHPGDLAHKQFSIDVDRETHKLELIQRALDVASQPVRLFASSWAPPAWMTTTNSTINCALIGEPGTTYWQSLALYYSKFLRAYAREGIRFWAMTVQNEPTKILLQASKWQSLRMSAKQQRDFIKLDLGPLLARRHPDVLLIAGDDQKSSILKDDAPFQDAQARQYLSGLGVHWYKNLDFFFFGRGGDYKKLQKFQKKYPDMFVLATEACEGYLPPWLGTGAGPSLLDVDKSWQRAENYAHDMIENTNHFVAGWTDWNLVLDTKGGPNWAQNYVDAPLLVEADAGVEFYKQPMFYILGHFSKLVPPGSKRIDLVRLARLRHVYRCAFVTPEQHIVLQFLNYGNAHAIVHVQQPDDETFTLKIPAHSMQTAIFPAVDDRERRGAMFT</sequence>
<accession>A0ACC0WNQ1</accession>
<proteinExistence type="predicted"/>
<comment type="caution">
    <text evidence="1">The sequence shown here is derived from an EMBL/GenBank/DDBJ whole genome shotgun (WGS) entry which is preliminary data.</text>
</comment>
<protein>
    <submittedName>
        <fullName evidence="1">Uncharacterized protein</fullName>
    </submittedName>
</protein>
<gene>
    <name evidence="1" type="ORF">PsorP6_015697</name>
</gene>
<evidence type="ECO:0000313" key="1">
    <source>
        <dbReference type="EMBL" id="KAI9919931.1"/>
    </source>
</evidence>
<dbReference type="Proteomes" id="UP001163321">
    <property type="component" value="Chromosome 10"/>
</dbReference>
<reference evidence="1 2" key="1">
    <citation type="journal article" date="2022" name="bioRxiv">
        <title>The genome of the oomycete Peronosclerospora sorghi, a cosmopolitan pathogen of maize and sorghum, is inflated with dispersed pseudogenes.</title>
        <authorList>
            <person name="Fletcher K."/>
            <person name="Martin F."/>
            <person name="Isakeit T."/>
            <person name="Cavanaugh K."/>
            <person name="Magill C."/>
            <person name="Michelmore R."/>
        </authorList>
    </citation>
    <scope>NUCLEOTIDE SEQUENCE [LARGE SCALE GENOMIC DNA]</scope>
    <source>
        <strain evidence="1">P6</strain>
    </source>
</reference>
<name>A0ACC0WNQ1_9STRA</name>
<keyword evidence="2" id="KW-1185">Reference proteome</keyword>